<sequence length="142" mass="15954">MEKTIWLHVKSGHFYVILDVGLREHDLEPEFEYKRIGEGNLPVGVKFHRPVREFLDGRFTQYQVNGVGGVVEDGQRPAKTAGDPLKREAADRLLAGAETTRNAKSEAYFKGLEEVEVAQIKTGRPCVDDDENVLKVGADFLR</sequence>
<comment type="caution">
    <text evidence="1">The sequence shown here is derived from an EMBL/GenBank/DDBJ whole genome shotgun (WGS) entry which is preliminary data.</text>
</comment>
<gene>
    <name evidence="1" type="ORF">DI533_19975</name>
</gene>
<evidence type="ECO:0000313" key="2">
    <source>
        <dbReference type="Proteomes" id="UP000248975"/>
    </source>
</evidence>
<proteinExistence type="predicted"/>
<protein>
    <submittedName>
        <fullName evidence="1">Uncharacterized protein</fullName>
    </submittedName>
</protein>
<dbReference type="EMBL" id="QFQS01000009">
    <property type="protein sequence ID" value="PZQ95131.1"/>
    <property type="molecule type" value="Genomic_DNA"/>
</dbReference>
<reference evidence="1 2" key="1">
    <citation type="submission" date="2017-08" db="EMBL/GenBank/DDBJ databases">
        <title>Infants hospitalized years apart are colonized by the same room-sourced microbial strains.</title>
        <authorList>
            <person name="Brooks B."/>
            <person name="Olm M.R."/>
            <person name="Firek B.A."/>
            <person name="Baker R."/>
            <person name="Thomas B.C."/>
            <person name="Morowitz M.J."/>
            <person name="Banfield J.F."/>
        </authorList>
    </citation>
    <scope>NUCLEOTIDE SEQUENCE [LARGE SCALE GENOMIC DNA]</scope>
    <source>
        <strain evidence="1">S2_003_000_R2_11</strain>
    </source>
</reference>
<organism evidence="1 2">
    <name type="scientific">Cereibacter sphaeroides</name>
    <name type="common">Rhodobacter sphaeroides</name>
    <dbReference type="NCBI Taxonomy" id="1063"/>
    <lineage>
        <taxon>Bacteria</taxon>
        <taxon>Pseudomonadati</taxon>
        <taxon>Pseudomonadota</taxon>
        <taxon>Alphaproteobacteria</taxon>
        <taxon>Rhodobacterales</taxon>
        <taxon>Paracoccaceae</taxon>
        <taxon>Cereibacter</taxon>
    </lineage>
</organism>
<dbReference type="AlphaFoldDB" id="A0A2W5RX53"/>
<dbReference type="Proteomes" id="UP000248975">
    <property type="component" value="Unassembled WGS sequence"/>
</dbReference>
<accession>A0A2W5RX53</accession>
<name>A0A2W5RX53_CERSP</name>
<evidence type="ECO:0000313" key="1">
    <source>
        <dbReference type="EMBL" id="PZQ95131.1"/>
    </source>
</evidence>